<keyword evidence="1" id="KW-0812">Transmembrane</keyword>
<accession>A0A1S8KLT2</accession>
<organism evidence="3 4">
    <name type="scientific">Dolosigranulum pigrum</name>
    <dbReference type="NCBI Taxonomy" id="29394"/>
    <lineage>
        <taxon>Bacteria</taxon>
        <taxon>Bacillati</taxon>
        <taxon>Bacillota</taxon>
        <taxon>Bacilli</taxon>
        <taxon>Lactobacillales</taxon>
        <taxon>Carnobacteriaceae</taxon>
        <taxon>Dolosigranulum</taxon>
    </lineage>
</organism>
<dbReference type="InterPro" id="IPR041401">
    <property type="entry name" value="TseB-like_dom"/>
</dbReference>
<evidence type="ECO:0000256" key="1">
    <source>
        <dbReference type="SAM" id="Phobius"/>
    </source>
</evidence>
<keyword evidence="1" id="KW-1133">Transmembrane helix</keyword>
<protein>
    <recommendedName>
        <fullName evidence="2">Cell wall elongation regulator TseB-like domain-containing protein</fullName>
    </recommendedName>
</protein>
<evidence type="ECO:0000259" key="2">
    <source>
        <dbReference type="Pfam" id="PF17881"/>
    </source>
</evidence>
<dbReference type="Proteomes" id="UP000190409">
    <property type="component" value="Unassembled WGS sequence"/>
</dbReference>
<dbReference type="AlphaFoldDB" id="A0A1S8KLT2"/>
<dbReference type="SUPFAM" id="SSF54403">
    <property type="entry name" value="Cystatin/monellin"/>
    <property type="match status" value="2"/>
</dbReference>
<dbReference type="Gene3D" id="3.10.450.40">
    <property type="match status" value="2"/>
</dbReference>
<comment type="caution">
    <text evidence="3">The sequence shown here is derived from an EMBL/GenBank/DDBJ whole genome shotgun (WGS) entry which is preliminary data.</text>
</comment>
<dbReference type="InterPro" id="IPR046350">
    <property type="entry name" value="Cystatin_sf"/>
</dbReference>
<evidence type="ECO:0000313" key="4">
    <source>
        <dbReference type="Proteomes" id="UP000190409"/>
    </source>
</evidence>
<dbReference type="Pfam" id="PF17881">
    <property type="entry name" value="TseB"/>
    <property type="match status" value="1"/>
</dbReference>
<name>A0A1S8KLT2_9LACT</name>
<feature type="transmembrane region" description="Helical" evidence="1">
    <location>
        <begin position="6"/>
        <end position="24"/>
    </location>
</feature>
<dbReference type="EMBL" id="MUYF01000003">
    <property type="protein sequence ID" value="OOL80699.1"/>
    <property type="molecule type" value="Genomic_DNA"/>
</dbReference>
<proteinExistence type="predicted"/>
<feature type="domain" description="Cell wall elongation regulator TseB-like" evidence="2">
    <location>
        <begin position="36"/>
        <end position="80"/>
    </location>
</feature>
<gene>
    <name evidence="3" type="ORF">BWX42_01885</name>
</gene>
<sequence length="159" mass="17785">MKKLLIGINFVLTAIIIFMILMFNNAAGPYYHAKVEATNFARKHANLVEQEDFYWYSDSEGSYLTVTGQNGDQASIIVLIRQSDGAIMVLDQAETVSQEAITAHMIEDVAPAQILNYRMGIIEQNIPIWEVTYKKSNGSLGYYIASLETGAWLRTIDGL</sequence>
<reference evidence="3 4" key="1">
    <citation type="submission" date="2017-01" db="EMBL/GenBank/DDBJ databases">
        <title>Complete Genome Sequence of Dolosigranulum pigrum isolated from a Patient with interstitial lung disease.</title>
        <authorList>
            <person name="Mukhopadhyay R."/>
            <person name="Joaquin J."/>
            <person name="Hogue R."/>
            <person name="Fitzgerald S."/>
            <person name="Jospin G."/>
            <person name="Eisen J.A."/>
            <person name="Chaturvedi V."/>
        </authorList>
    </citation>
    <scope>NUCLEOTIDE SEQUENCE [LARGE SCALE GENOMIC DNA]</scope>
    <source>
        <strain evidence="3 4">15S00348</strain>
    </source>
</reference>
<keyword evidence="1" id="KW-0472">Membrane</keyword>
<evidence type="ECO:0000313" key="3">
    <source>
        <dbReference type="EMBL" id="OOL80699.1"/>
    </source>
</evidence>